<evidence type="ECO:0000313" key="1">
    <source>
        <dbReference type="EMBL" id="CAE0790070.1"/>
    </source>
</evidence>
<sequence>MSEAPDRRPMAEVLMVVDADEREEQALYMREQAVWWYGVAYAKPSDRIPLMKQYNVHQLPTLIALDPKSGQPLSQDAVRDVKLLAPEMLRQKWLGARSGSGA</sequence>
<dbReference type="Gene3D" id="3.40.30.10">
    <property type="entry name" value="Glutaredoxin"/>
    <property type="match status" value="1"/>
</dbReference>
<proteinExistence type="predicted"/>
<dbReference type="AlphaFoldDB" id="A0A7S4FDS1"/>
<organism evidence="1">
    <name type="scientific">Eutreptiella gymnastica</name>
    <dbReference type="NCBI Taxonomy" id="73025"/>
    <lineage>
        <taxon>Eukaryota</taxon>
        <taxon>Discoba</taxon>
        <taxon>Euglenozoa</taxon>
        <taxon>Euglenida</taxon>
        <taxon>Spirocuta</taxon>
        <taxon>Euglenophyceae</taxon>
        <taxon>Eutreptiales</taxon>
        <taxon>Eutreptiaceae</taxon>
        <taxon>Eutreptiella</taxon>
    </lineage>
</organism>
<reference evidence="1" key="1">
    <citation type="submission" date="2021-01" db="EMBL/GenBank/DDBJ databases">
        <authorList>
            <person name="Corre E."/>
            <person name="Pelletier E."/>
            <person name="Niang G."/>
            <person name="Scheremetjew M."/>
            <person name="Finn R."/>
            <person name="Kale V."/>
            <person name="Holt S."/>
            <person name="Cochrane G."/>
            <person name="Meng A."/>
            <person name="Brown T."/>
            <person name="Cohen L."/>
        </authorList>
    </citation>
    <scope>NUCLEOTIDE SEQUENCE</scope>
    <source>
        <strain evidence="1">CCMP1594</strain>
    </source>
</reference>
<evidence type="ECO:0008006" key="2">
    <source>
        <dbReference type="Google" id="ProtNLM"/>
    </source>
</evidence>
<protein>
    <recommendedName>
        <fullName evidence="2">Thioredoxin-like fold domain-containing protein</fullName>
    </recommendedName>
</protein>
<gene>
    <name evidence="1" type="ORF">EGYM00163_LOCUS1184</name>
</gene>
<accession>A0A7S4FDS1</accession>
<dbReference type="EMBL" id="HBJA01003694">
    <property type="protein sequence ID" value="CAE0790070.1"/>
    <property type="molecule type" value="Transcribed_RNA"/>
</dbReference>
<name>A0A7S4FDS1_9EUGL</name>